<proteinExistence type="predicted"/>
<dbReference type="Proteomes" id="UP001233360">
    <property type="component" value="Unassembled WGS sequence"/>
</dbReference>
<accession>A0ABU0UUF0</accession>
<evidence type="ECO:0000313" key="2">
    <source>
        <dbReference type="Proteomes" id="UP001233360"/>
    </source>
</evidence>
<protein>
    <submittedName>
        <fullName evidence="1">Uncharacterized protein</fullName>
    </submittedName>
</protein>
<comment type="caution">
    <text evidence="1">The sequence shown here is derived from an EMBL/GenBank/DDBJ whole genome shotgun (WGS) entry which is preliminary data.</text>
</comment>
<organism evidence="1 2">
    <name type="scientific">Acinetobacter baylyi</name>
    <dbReference type="NCBI Taxonomy" id="202950"/>
    <lineage>
        <taxon>Bacteria</taxon>
        <taxon>Pseudomonadati</taxon>
        <taxon>Pseudomonadota</taxon>
        <taxon>Gammaproteobacteria</taxon>
        <taxon>Moraxellales</taxon>
        <taxon>Moraxellaceae</taxon>
        <taxon>Acinetobacter</taxon>
    </lineage>
</organism>
<evidence type="ECO:0000313" key="1">
    <source>
        <dbReference type="EMBL" id="MDQ1208177.1"/>
    </source>
</evidence>
<keyword evidence="2" id="KW-1185">Reference proteome</keyword>
<name>A0ABU0UUF0_ACIBI</name>
<reference evidence="1 2" key="1">
    <citation type="submission" date="2023-07" db="EMBL/GenBank/DDBJ databases">
        <title>Functional and genomic diversity of the sorghum phyllosphere microbiome.</title>
        <authorList>
            <person name="Shade A."/>
        </authorList>
    </citation>
    <scope>NUCLEOTIDE SEQUENCE [LARGE SCALE GENOMIC DNA]</scope>
    <source>
        <strain evidence="1 2">SORGH_AS_0887</strain>
    </source>
</reference>
<gene>
    <name evidence="1" type="ORF">QE380_001100</name>
</gene>
<sequence>MTALVKLSNTVLSEVCPAGEAWMGEVKKASIFVL</sequence>
<dbReference type="EMBL" id="JAUTBK010000002">
    <property type="protein sequence ID" value="MDQ1208177.1"/>
    <property type="molecule type" value="Genomic_DNA"/>
</dbReference>